<keyword evidence="9" id="KW-1185">Reference proteome</keyword>
<dbReference type="Pfam" id="PF25019">
    <property type="entry name" value="LRR_R13L1-DRL21"/>
    <property type="match status" value="1"/>
</dbReference>
<dbReference type="SUPFAM" id="SSF52058">
    <property type="entry name" value="L domain-like"/>
    <property type="match status" value="2"/>
</dbReference>
<dbReference type="InterPro" id="IPR032675">
    <property type="entry name" value="LRR_dom_sf"/>
</dbReference>
<evidence type="ECO:0000313" key="8">
    <source>
        <dbReference type="EMBL" id="CAH2080635.1"/>
    </source>
</evidence>
<dbReference type="Pfam" id="PF13855">
    <property type="entry name" value="LRR_8"/>
    <property type="match status" value="1"/>
</dbReference>
<gene>
    <name evidence="8" type="ORF">TAV2_LOCUS26337</name>
</gene>
<evidence type="ECO:0000256" key="1">
    <source>
        <dbReference type="ARBA" id="ARBA00022614"/>
    </source>
</evidence>
<dbReference type="EMBL" id="CAJVSB020000939">
    <property type="protein sequence ID" value="CAH2080635.1"/>
    <property type="molecule type" value="Genomic_DNA"/>
</dbReference>
<dbReference type="SUPFAM" id="SSF52540">
    <property type="entry name" value="P-loop containing nucleoside triphosphate hydrolases"/>
    <property type="match status" value="1"/>
</dbReference>
<dbReference type="PANTHER" id="PTHR36766:SF51">
    <property type="entry name" value="DISEASE RESISTANCE RPP13-LIKE PROTEIN 1"/>
    <property type="match status" value="1"/>
</dbReference>
<dbReference type="InterPro" id="IPR058922">
    <property type="entry name" value="WHD_DRP"/>
</dbReference>
<protein>
    <recommendedName>
        <fullName evidence="10">Disease resistance RPP13-like protein 1</fullName>
    </recommendedName>
</protein>
<sequence>MAIAEIVISAFVSLLFKKMASVDLLNFVRQEGIEDQFKKWRRTLSKIQADLAYDLDDLVDEFSTEVLRRKLTADPPARTSKVWNAIPTCCTNLKPTTILFNAQMKSKIESITSRLNDSFNQSVDLKLEKIVGTISGQTWRRRETTSIMHETQVYGREQDEKRLIEMLRQNDSSQGKVGVIPLVGMGGVGKTTLARMAYNDPIVMKAFDLKAWAYVSDEFDIMRITKVILESVTSQSCVFTSLDKVQGELKNALTGKKFLIVLDDIWNKNHGDWIALKSPFNHGAQGSKVLVTTRNRDIAKMMGTVKFQEVSLLSPEDCWLLFAQYAFENNSMNANPKLVSIGKQIVEKCGGLPLAARTIGGLLRRKEQEEEWEVVLNSNIWNLSKDENDIVPAIRLSYHYLPPHLKQCFAYCAILPKDYEFDEKELILLWMAEGFIQQQTEQDQLEDIGAFYFQELVSMSFFQLSNSTISKFVMHDLINDLACEVGRKSCFRLEGILKDGEQHRNLMKARYASYMQGHHDGMDKFKTFYHAENLRTFLPFSLNNEYCYLRRSVPSDLLPKLSYLRELSLRKYKIKEIPSSIGNLKHLRYIDLSCSRIESLPDSFGDLYNLQTLNLEGCNYLNKISMYMGKLTKLRHLSLPSSLKEMPLGIGKLTSLQTLSHFIITKGNGSRIKELGDLNHLGGALCVSGLENIVNVEDVRKANLKNKLRLSKLSLLWSETSDELQDQSVRAKVFDVLQPPKNLRELLISGYHGRSFPYWMGDPVFSSMETVSLESCRNCTCLPQLGRLPVLKKVFIKGMVAVQCVGREFYGQDFAKPFPLLEELSFVDMQEWEDWQTGEDAMGVQPFACVSELVIKNCPNLLRKLPGNLPCLETLMIEKCPQLQVEASKLNYPSLTSLSMKDVPLPILSIDVMAKVLGHNSLASLDIGGFPVPNFFSNPSRDDEIILESTVCKHLSVGTNLEIENVQKLAFLPKWFTQVLTKVEKLSIRKCDGLLTLWKNNGRLAHSLQGLRHLKIESCSLLVSLFEGKEYESKRQEQQQLDVLLGLEVLLISECEKLETLPQGLHNFMSLRELTICRCHNLVNFPVHGFPCTLRKLYIVKCDALKWLPGWNNLEDLQVEHCKSLEYLIPSSARLPSTLRHIRIGDCEKMLALLREEEGLVSFPCLEYFALIDCGSLKFLPDANLDNIMTKLLLSDLLSNAELTSLECLHIKGGIEVSFLMEKNNFLSNLTVLSLDKVNTRMPPSEWGLHTLSSLETLRLIGPIVIEESETKQMEVDKKWTSFPFHGMLLPTSLTTLVIRYFNNLEALSPQFQQLTSLEWLYIEKCPMLSYFPKQGLPCTLLMLWIVDCAKLGVMCQKGKGKYWPLIHLIPEVRVEQ</sequence>
<feature type="domain" description="NB-ARC" evidence="4">
    <location>
        <begin position="157"/>
        <end position="330"/>
    </location>
</feature>
<feature type="domain" description="Disease resistance protein At4g27190-like leucine-rich repeats" evidence="5">
    <location>
        <begin position="978"/>
        <end position="1086"/>
    </location>
</feature>
<dbReference type="InterPro" id="IPR056789">
    <property type="entry name" value="LRR_R13L1-DRL21"/>
</dbReference>
<dbReference type="GO" id="GO:0006952">
    <property type="term" value="P:defense response"/>
    <property type="evidence" value="ECO:0007669"/>
    <property type="project" value="UniProtKB-KW"/>
</dbReference>
<organism evidence="8 9">
    <name type="scientific">Thlaspi arvense</name>
    <name type="common">Field penny-cress</name>
    <dbReference type="NCBI Taxonomy" id="13288"/>
    <lineage>
        <taxon>Eukaryota</taxon>
        <taxon>Viridiplantae</taxon>
        <taxon>Streptophyta</taxon>
        <taxon>Embryophyta</taxon>
        <taxon>Tracheophyta</taxon>
        <taxon>Spermatophyta</taxon>
        <taxon>Magnoliopsida</taxon>
        <taxon>eudicotyledons</taxon>
        <taxon>Gunneridae</taxon>
        <taxon>Pentapetalae</taxon>
        <taxon>rosids</taxon>
        <taxon>malvids</taxon>
        <taxon>Brassicales</taxon>
        <taxon>Brassicaceae</taxon>
        <taxon>Thlaspideae</taxon>
        <taxon>Thlaspi</taxon>
    </lineage>
</organism>
<dbReference type="FunFam" id="1.10.10.10:FF:000322">
    <property type="entry name" value="Probable disease resistance protein At1g63360"/>
    <property type="match status" value="1"/>
</dbReference>
<evidence type="ECO:0000256" key="2">
    <source>
        <dbReference type="ARBA" id="ARBA00022737"/>
    </source>
</evidence>
<dbReference type="Pfam" id="PF23559">
    <property type="entry name" value="WHD_DRP"/>
    <property type="match status" value="1"/>
</dbReference>
<dbReference type="InterPro" id="IPR036388">
    <property type="entry name" value="WH-like_DNA-bd_sf"/>
</dbReference>
<comment type="caution">
    <text evidence="8">The sequence shown here is derived from an EMBL/GenBank/DDBJ whole genome shotgun (WGS) entry which is preliminary data.</text>
</comment>
<proteinExistence type="predicted"/>
<dbReference type="InterPro" id="IPR042197">
    <property type="entry name" value="Apaf_helical"/>
</dbReference>
<dbReference type="InterPro" id="IPR057135">
    <property type="entry name" value="At4g27190-like_LRR"/>
</dbReference>
<evidence type="ECO:0000259" key="4">
    <source>
        <dbReference type="Pfam" id="PF00931"/>
    </source>
</evidence>
<keyword evidence="2" id="KW-0677">Repeat</keyword>
<evidence type="ECO:0000256" key="3">
    <source>
        <dbReference type="ARBA" id="ARBA00022821"/>
    </source>
</evidence>
<dbReference type="PANTHER" id="PTHR36766">
    <property type="entry name" value="PLANT BROAD-SPECTRUM MILDEW RESISTANCE PROTEIN RPW8"/>
    <property type="match status" value="1"/>
</dbReference>
<dbReference type="PRINTS" id="PR00364">
    <property type="entry name" value="DISEASERSIST"/>
</dbReference>
<keyword evidence="3" id="KW-0611">Plant defense</keyword>
<evidence type="ECO:0000259" key="5">
    <source>
        <dbReference type="Pfam" id="PF23247"/>
    </source>
</evidence>
<dbReference type="Pfam" id="PF00931">
    <property type="entry name" value="NB-ARC"/>
    <property type="match status" value="1"/>
</dbReference>
<reference evidence="8 9" key="1">
    <citation type="submission" date="2022-03" db="EMBL/GenBank/DDBJ databases">
        <authorList>
            <person name="Nunn A."/>
            <person name="Chopra R."/>
            <person name="Nunn A."/>
            <person name="Contreras Garrido A."/>
        </authorList>
    </citation>
    <scope>NUCLEOTIDE SEQUENCE [LARGE SCALE GENOMIC DNA]</scope>
</reference>
<evidence type="ECO:0000259" key="6">
    <source>
        <dbReference type="Pfam" id="PF23559"/>
    </source>
</evidence>
<dbReference type="InterPro" id="IPR002182">
    <property type="entry name" value="NB-ARC"/>
</dbReference>
<dbReference type="Gene3D" id="3.80.10.10">
    <property type="entry name" value="Ribonuclease Inhibitor"/>
    <property type="match status" value="4"/>
</dbReference>
<dbReference type="Gene3D" id="3.40.50.300">
    <property type="entry name" value="P-loop containing nucleotide triphosphate hydrolases"/>
    <property type="match status" value="1"/>
</dbReference>
<dbReference type="GO" id="GO:0043531">
    <property type="term" value="F:ADP binding"/>
    <property type="evidence" value="ECO:0007669"/>
    <property type="project" value="InterPro"/>
</dbReference>
<accession>A0AAU9T6I7</accession>
<dbReference type="Gene3D" id="1.10.8.430">
    <property type="entry name" value="Helical domain of apoptotic protease-activating factors"/>
    <property type="match status" value="1"/>
</dbReference>
<evidence type="ECO:0000313" key="9">
    <source>
        <dbReference type="Proteomes" id="UP000836841"/>
    </source>
</evidence>
<dbReference type="Gene3D" id="1.10.10.10">
    <property type="entry name" value="Winged helix-like DNA-binding domain superfamily/Winged helix DNA-binding domain"/>
    <property type="match status" value="1"/>
</dbReference>
<name>A0AAU9T6I7_THLAR</name>
<feature type="domain" description="R13L1/DRL21-like LRR repeat region" evidence="7">
    <location>
        <begin position="672"/>
        <end position="799"/>
    </location>
</feature>
<dbReference type="FunFam" id="3.40.50.300:FF:001091">
    <property type="entry name" value="Probable disease resistance protein At1g61300"/>
    <property type="match status" value="1"/>
</dbReference>
<dbReference type="Proteomes" id="UP000836841">
    <property type="component" value="Unassembled WGS sequence"/>
</dbReference>
<dbReference type="InterPro" id="IPR001611">
    <property type="entry name" value="Leu-rich_rpt"/>
</dbReference>
<dbReference type="InterPro" id="IPR027417">
    <property type="entry name" value="P-loop_NTPase"/>
</dbReference>
<evidence type="ECO:0008006" key="10">
    <source>
        <dbReference type="Google" id="ProtNLM"/>
    </source>
</evidence>
<dbReference type="Pfam" id="PF23247">
    <property type="entry name" value="LRR_RPS2"/>
    <property type="match status" value="1"/>
</dbReference>
<feature type="domain" description="Disease resistance protein winged helix" evidence="6">
    <location>
        <begin position="414"/>
        <end position="482"/>
    </location>
</feature>
<keyword evidence="1" id="KW-0433">Leucine-rich repeat</keyword>
<evidence type="ECO:0000259" key="7">
    <source>
        <dbReference type="Pfam" id="PF25019"/>
    </source>
</evidence>